<evidence type="ECO:0000313" key="1">
    <source>
        <dbReference type="EMBL" id="CAF4193421.1"/>
    </source>
</evidence>
<comment type="caution">
    <text evidence="1">The sequence shown here is derived from an EMBL/GenBank/DDBJ whole genome shotgun (WGS) entry which is preliminary data.</text>
</comment>
<dbReference type="EMBL" id="CAJOBD010013719">
    <property type="protein sequence ID" value="CAF4193421.1"/>
    <property type="molecule type" value="Genomic_DNA"/>
</dbReference>
<gene>
    <name evidence="1" type="ORF">JBS370_LOCUS36146</name>
</gene>
<protein>
    <submittedName>
        <fullName evidence="1">Uncharacterized protein</fullName>
    </submittedName>
</protein>
<proteinExistence type="predicted"/>
<dbReference type="Proteomes" id="UP000663836">
    <property type="component" value="Unassembled WGS sequence"/>
</dbReference>
<reference evidence="1" key="1">
    <citation type="submission" date="2021-02" db="EMBL/GenBank/DDBJ databases">
        <authorList>
            <person name="Nowell W R."/>
        </authorList>
    </citation>
    <scope>NUCLEOTIDE SEQUENCE</scope>
</reference>
<evidence type="ECO:0000313" key="2">
    <source>
        <dbReference type="Proteomes" id="UP000663836"/>
    </source>
</evidence>
<name>A0A820B4M1_9BILA</name>
<feature type="non-terminal residue" evidence="1">
    <location>
        <position position="1"/>
    </location>
</feature>
<dbReference type="AlphaFoldDB" id="A0A820B4M1"/>
<sequence>ASNELKRNALNTIQCAEFGIPSCHYGSNDSIYIGKNLVPFLSTYMPQLQTLYLWRPDAFPWTST</sequence>
<organism evidence="1 2">
    <name type="scientific">Rotaria sordida</name>
    <dbReference type="NCBI Taxonomy" id="392033"/>
    <lineage>
        <taxon>Eukaryota</taxon>
        <taxon>Metazoa</taxon>
        <taxon>Spiralia</taxon>
        <taxon>Gnathifera</taxon>
        <taxon>Rotifera</taxon>
        <taxon>Eurotatoria</taxon>
        <taxon>Bdelloidea</taxon>
        <taxon>Philodinida</taxon>
        <taxon>Philodinidae</taxon>
        <taxon>Rotaria</taxon>
    </lineage>
</organism>
<accession>A0A820B4M1</accession>